<dbReference type="AlphaFoldDB" id="A0A9P4N8Y4"/>
<dbReference type="SUPFAM" id="SSF50129">
    <property type="entry name" value="GroES-like"/>
    <property type="match status" value="1"/>
</dbReference>
<dbReference type="GO" id="GO:0016491">
    <property type="term" value="F:oxidoreductase activity"/>
    <property type="evidence" value="ECO:0007669"/>
    <property type="project" value="InterPro"/>
</dbReference>
<dbReference type="Proteomes" id="UP000800093">
    <property type="component" value="Unassembled WGS sequence"/>
</dbReference>
<dbReference type="OrthoDB" id="201656at2759"/>
<dbReference type="PANTHER" id="PTHR11695:SF294">
    <property type="entry name" value="RETICULON-4-INTERACTING PROTEIN 1, MITOCHONDRIAL"/>
    <property type="match status" value="1"/>
</dbReference>
<dbReference type="InterPro" id="IPR020843">
    <property type="entry name" value="ER"/>
</dbReference>
<dbReference type="PANTHER" id="PTHR11695">
    <property type="entry name" value="ALCOHOL DEHYDROGENASE RELATED"/>
    <property type="match status" value="1"/>
</dbReference>
<protein>
    <submittedName>
        <fullName evidence="2">NAD(P)-binding protein</fullName>
    </submittedName>
</protein>
<dbReference type="SMART" id="SM00829">
    <property type="entry name" value="PKS_ER"/>
    <property type="match status" value="1"/>
</dbReference>
<reference evidence="3" key="1">
    <citation type="journal article" date="2020" name="Stud. Mycol.">
        <title>101 Dothideomycetes genomes: A test case for predicting lifestyles and emergence of pathogens.</title>
        <authorList>
            <person name="Haridas S."/>
            <person name="Albert R."/>
            <person name="Binder M."/>
            <person name="Bloem J."/>
            <person name="LaButti K."/>
            <person name="Salamov A."/>
            <person name="Andreopoulos B."/>
            <person name="Baker S."/>
            <person name="Barry K."/>
            <person name="Bills G."/>
            <person name="Bluhm B."/>
            <person name="Cannon C."/>
            <person name="Castanera R."/>
            <person name="Culley D."/>
            <person name="Daum C."/>
            <person name="Ezra D."/>
            <person name="Gonzalez J."/>
            <person name="Henrissat B."/>
            <person name="Kuo A."/>
            <person name="Liang C."/>
            <person name="Lipzen A."/>
            <person name="Lutzoni F."/>
            <person name="Magnuson J."/>
            <person name="Mondo S."/>
            <person name="Nolan M."/>
            <person name="Ohm R."/>
            <person name="Pangilinan J."/>
            <person name="Park H.-J."/>
            <person name="Ramirez L."/>
            <person name="Alfaro M."/>
            <person name="Sun H."/>
            <person name="Tritt A."/>
            <person name="Yoshinaga Y."/>
            <person name="Zwiers L.-H."/>
            <person name="Turgeon B."/>
            <person name="Goodwin S."/>
            <person name="Spatafora J."/>
            <person name="Crous P."/>
            <person name="Grigoriev I."/>
        </authorList>
    </citation>
    <scope>NUCLEOTIDE SEQUENCE [LARGE SCALE GENOMIC DNA]</scope>
    <source>
        <strain evidence="3">CBS 304.66</strain>
    </source>
</reference>
<dbReference type="InterPro" id="IPR036291">
    <property type="entry name" value="NAD(P)-bd_dom_sf"/>
</dbReference>
<dbReference type="InterPro" id="IPR050700">
    <property type="entry name" value="YIM1/Zinc_Alcohol_DH_Fams"/>
</dbReference>
<evidence type="ECO:0000313" key="2">
    <source>
        <dbReference type="EMBL" id="KAF2267206.1"/>
    </source>
</evidence>
<dbReference type="GO" id="GO:0005739">
    <property type="term" value="C:mitochondrion"/>
    <property type="evidence" value="ECO:0007669"/>
    <property type="project" value="TreeGrafter"/>
</dbReference>
<proteinExistence type="predicted"/>
<dbReference type="Gene3D" id="3.90.180.10">
    <property type="entry name" value="Medium-chain alcohol dehydrogenases, catalytic domain"/>
    <property type="match status" value="1"/>
</dbReference>
<organism evidence="2 3">
    <name type="scientific">Lojkania enalia</name>
    <dbReference type="NCBI Taxonomy" id="147567"/>
    <lineage>
        <taxon>Eukaryota</taxon>
        <taxon>Fungi</taxon>
        <taxon>Dikarya</taxon>
        <taxon>Ascomycota</taxon>
        <taxon>Pezizomycotina</taxon>
        <taxon>Dothideomycetes</taxon>
        <taxon>Pleosporomycetidae</taxon>
        <taxon>Pleosporales</taxon>
        <taxon>Pleosporales incertae sedis</taxon>
        <taxon>Lojkania</taxon>
    </lineage>
</organism>
<dbReference type="SUPFAM" id="SSF51735">
    <property type="entry name" value="NAD(P)-binding Rossmann-fold domains"/>
    <property type="match status" value="1"/>
</dbReference>
<dbReference type="InterPro" id="IPR013154">
    <property type="entry name" value="ADH-like_N"/>
</dbReference>
<accession>A0A9P4N8Y4</accession>
<sequence length="343" mass="36279">MKAWHIRSPIHGHFESALFLNQSARAPDVSSLAPGQILIKVLSAAINPIDYKAFDSGWLGRNGIVAGASPGLDFCGRVLATHPLMASSLTSGNPKEGNLVFGSLAKAQKFGSLGEFMIVPQTECTALPEGVQPDDAAALGTAAGSALEAFPSHLFKPGGAVFINGGSGGVGTYAIQIAKLLGASRVVTACSTANVELCKSLGASEVLDYKSVDVIPELRRRGQVFDLVIDNVGTPGLWAHCDEYVKPGGGFVQVAATPSIGALLPILRYKLQSFLPGPKHRGFYFVMSKGGHERFEQLGGWLAEGKLKSVIGETFEFEDVPKAYEKLKKGHARGKIVIHVAKE</sequence>
<dbReference type="Pfam" id="PF08240">
    <property type="entry name" value="ADH_N"/>
    <property type="match status" value="1"/>
</dbReference>
<evidence type="ECO:0000313" key="3">
    <source>
        <dbReference type="Proteomes" id="UP000800093"/>
    </source>
</evidence>
<dbReference type="EMBL" id="ML986593">
    <property type="protein sequence ID" value="KAF2267206.1"/>
    <property type="molecule type" value="Genomic_DNA"/>
</dbReference>
<name>A0A9P4N8Y4_9PLEO</name>
<gene>
    <name evidence="2" type="ORF">CC78DRAFT_457841</name>
</gene>
<dbReference type="Pfam" id="PF13602">
    <property type="entry name" value="ADH_zinc_N_2"/>
    <property type="match status" value="1"/>
</dbReference>
<evidence type="ECO:0000259" key="1">
    <source>
        <dbReference type="SMART" id="SM00829"/>
    </source>
</evidence>
<dbReference type="Gene3D" id="3.40.50.720">
    <property type="entry name" value="NAD(P)-binding Rossmann-like Domain"/>
    <property type="match status" value="1"/>
</dbReference>
<dbReference type="CDD" id="cd08267">
    <property type="entry name" value="MDR1"/>
    <property type="match status" value="1"/>
</dbReference>
<comment type="caution">
    <text evidence="2">The sequence shown here is derived from an EMBL/GenBank/DDBJ whole genome shotgun (WGS) entry which is preliminary data.</text>
</comment>
<dbReference type="InterPro" id="IPR011032">
    <property type="entry name" value="GroES-like_sf"/>
</dbReference>
<feature type="domain" description="Enoyl reductase (ER)" evidence="1">
    <location>
        <begin position="12"/>
        <end position="338"/>
    </location>
</feature>
<keyword evidence="3" id="KW-1185">Reference proteome</keyword>